<name>A0A183JSV1_9TREM</name>
<proteinExistence type="predicted"/>
<dbReference type="PANTHER" id="PTHR47027">
    <property type="entry name" value="REVERSE TRANSCRIPTASE DOMAIN-CONTAINING PROTEIN"/>
    <property type="match status" value="1"/>
</dbReference>
<organism evidence="4">
    <name type="scientific">Schistosoma curassoni</name>
    <dbReference type="NCBI Taxonomy" id="6186"/>
    <lineage>
        <taxon>Eukaryota</taxon>
        <taxon>Metazoa</taxon>
        <taxon>Spiralia</taxon>
        <taxon>Lophotrochozoa</taxon>
        <taxon>Platyhelminthes</taxon>
        <taxon>Trematoda</taxon>
        <taxon>Digenea</taxon>
        <taxon>Strigeidida</taxon>
        <taxon>Schistosomatoidea</taxon>
        <taxon>Schistosomatidae</taxon>
        <taxon>Schistosoma</taxon>
    </lineage>
</organism>
<reference evidence="4" key="1">
    <citation type="submission" date="2016-06" db="UniProtKB">
        <authorList>
            <consortium name="WormBaseParasite"/>
        </authorList>
    </citation>
    <scope>IDENTIFICATION</scope>
</reference>
<reference evidence="2 3" key="2">
    <citation type="submission" date="2018-11" db="EMBL/GenBank/DDBJ databases">
        <authorList>
            <consortium name="Pathogen Informatics"/>
        </authorList>
    </citation>
    <scope>NUCLEOTIDE SEQUENCE [LARGE SCALE GENOMIC DNA]</scope>
    <source>
        <strain evidence="2">Dakar</strain>
        <strain evidence="3">Dakar, Senegal</strain>
    </source>
</reference>
<sequence>MSEWKHEIKWTCWTQLDDLDFENDLALQSHTHGQIQVKTNNVAAATVSVGLSIHKGKSNIVKYNTENSNPITLDGALEEVESSTYLESIIDEQGRSDADVKARNGKAGAASIQLINIWNLKQLSTNTKVRISNTNVKTVPLY</sequence>
<feature type="domain" description="DUF6451" evidence="1">
    <location>
        <begin position="113"/>
        <end position="142"/>
    </location>
</feature>
<dbReference type="AlphaFoldDB" id="A0A183JSV1"/>
<dbReference type="EMBL" id="UZAK01010384">
    <property type="protein sequence ID" value="VDO98372.1"/>
    <property type="molecule type" value="Genomic_DNA"/>
</dbReference>
<dbReference type="WBParaSite" id="SCUD_0000579101-mRNA-1">
    <property type="protein sequence ID" value="SCUD_0000579101-mRNA-1"/>
    <property type="gene ID" value="SCUD_0000579101"/>
</dbReference>
<evidence type="ECO:0000313" key="2">
    <source>
        <dbReference type="EMBL" id="VDO98372.1"/>
    </source>
</evidence>
<dbReference type="InterPro" id="IPR045609">
    <property type="entry name" value="DUF6451"/>
</dbReference>
<accession>A0A183JSV1</accession>
<gene>
    <name evidence="2" type="ORF">SCUD_LOCUS5790</name>
</gene>
<evidence type="ECO:0000259" key="1">
    <source>
        <dbReference type="Pfam" id="PF20049"/>
    </source>
</evidence>
<dbReference type="Pfam" id="PF20049">
    <property type="entry name" value="DUF6451"/>
    <property type="match status" value="1"/>
</dbReference>
<evidence type="ECO:0000313" key="3">
    <source>
        <dbReference type="Proteomes" id="UP000279833"/>
    </source>
</evidence>
<protein>
    <submittedName>
        <fullName evidence="4">DUF6451 domain-containing protein</fullName>
    </submittedName>
</protein>
<dbReference type="PANTHER" id="PTHR47027:SF25">
    <property type="entry name" value="REVERSE TRANSCRIPTASE DOMAIN-CONTAINING PROTEIN"/>
    <property type="match status" value="1"/>
</dbReference>
<evidence type="ECO:0000313" key="4">
    <source>
        <dbReference type="WBParaSite" id="SCUD_0000579101-mRNA-1"/>
    </source>
</evidence>
<dbReference type="Proteomes" id="UP000279833">
    <property type="component" value="Unassembled WGS sequence"/>
</dbReference>
<keyword evidence="3" id="KW-1185">Reference proteome</keyword>